<sequence>MVVIGKRARAAILAVAIVGVGALTVGLTAHLRADPPTGIALVDHDAGPTGARVIQALEAEGGYEWVAADSADVEDYAAVITLPADLTASLGSLAGETPRRATVNVRAHRGADKALVEGAVDKVTHRIGAAGVDAALASATQARSQMSQVRFTAQLLNAGVNTAAAGADQFSSGADQLLGFLDFAKSGSAQLTSAVDLLRSTVSGATAQANELAAALDSTGITVAQVEGTAHTIGNGLDQILPTLRALPFAGDPAVADVIGKLEALRGISGQASTQLTGLSALVGASTDPNTDLGTLLHTVVDRLDDASAQLTRGAELAQDLPRLADEGGAQLLDAIGQLTGGVDQLRSVVGNLNTQADKAVAALPPRGAAEQSALALALTDPVEVGWE</sequence>
<dbReference type="Proteomes" id="UP001500603">
    <property type="component" value="Unassembled WGS sequence"/>
</dbReference>
<keyword evidence="2" id="KW-1185">Reference proteome</keyword>
<dbReference type="EMBL" id="BAABJM010000007">
    <property type="protein sequence ID" value="GAA5066177.1"/>
    <property type="molecule type" value="Genomic_DNA"/>
</dbReference>
<comment type="caution">
    <text evidence="1">The sequence shown here is derived from an EMBL/GenBank/DDBJ whole genome shotgun (WGS) entry which is preliminary data.</text>
</comment>
<accession>A0ABP9KY03</accession>
<organism evidence="1 2">
    <name type="scientific">Nocardia callitridis</name>
    <dbReference type="NCBI Taxonomy" id="648753"/>
    <lineage>
        <taxon>Bacteria</taxon>
        <taxon>Bacillati</taxon>
        <taxon>Actinomycetota</taxon>
        <taxon>Actinomycetes</taxon>
        <taxon>Mycobacteriales</taxon>
        <taxon>Nocardiaceae</taxon>
        <taxon>Nocardia</taxon>
    </lineage>
</organism>
<evidence type="ECO:0000313" key="2">
    <source>
        <dbReference type="Proteomes" id="UP001500603"/>
    </source>
</evidence>
<proteinExistence type="predicted"/>
<reference evidence="2" key="1">
    <citation type="journal article" date="2019" name="Int. J. Syst. Evol. Microbiol.">
        <title>The Global Catalogue of Microorganisms (GCM) 10K type strain sequencing project: providing services to taxonomists for standard genome sequencing and annotation.</title>
        <authorList>
            <consortium name="The Broad Institute Genomics Platform"/>
            <consortium name="The Broad Institute Genome Sequencing Center for Infectious Disease"/>
            <person name="Wu L."/>
            <person name="Ma J."/>
        </authorList>
    </citation>
    <scope>NUCLEOTIDE SEQUENCE [LARGE SCALE GENOMIC DNA]</scope>
    <source>
        <strain evidence="2">JCM 18298</strain>
    </source>
</reference>
<protein>
    <recommendedName>
        <fullName evidence="3">MCE family protein</fullName>
    </recommendedName>
</protein>
<name>A0ABP9KY03_9NOCA</name>
<evidence type="ECO:0008006" key="3">
    <source>
        <dbReference type="Google" id="ProtNLM"/>
    </source>
</evidence>
<evidence type="ECO:0000313" key="1">
    <source>
        <dbReference type="EMBL" id="GAA5066177.1"/>
    </source>
</evidence>
<gene>
    <name evidence="1" type="ORF">GCM10023318_54070</name>
</gene>